<evidence type="ECO:0000256" key="3">
    <source>
        <dbReference type="ARBA" id="ARBA00023161"/>
    </source>
</evidence>
<organism evidence="7 8">
    <name type="scientific">Linum tenue</name>
    <dbReference type="NCBI Taxonomy" id="586396"/>
    <lineage>
        <taxon>Eukaryota</taxon>
        <taxon>Viridiplantae</taxon>
        <taxon>Streptophyta</taxon>
        <taxon>Embryophyta</taxon>
        <taxon>Tracheophyta</taxon>
        <taxon>Spermatophyta</taxon>
        <taxon>Magnoliopsida</taxon>
        <taxon>eudicotyledons</taxon>
        <taxon>Gunneridae</taxon>
        <taxon>Pentapetalae</taxon>
        <taxon>rosids</taxon>
        <taxon>fabids</taxon>
        <taxon>Malpighiales</taxon>
        <taxon>Linaceae</taxon>
        <taxon>Linum</taxon>
    </lineage>
</organism>
<name>A0AAV0RGQ1_9ROSI</name>
<sequence>MSKENKVRTKVVVRHLPPTLSSSDLFSQFDHLFSDRYNWVSFRPGNTSRKSRNQRHSRAYIDFKSPGDVTEFAQFFNGHRFVNEKGAQFCAVVEYAPSQRVPKQCANDSREGTVLRVPSLIAKYFWSNCSSSLRIDPDYLEFLKLIAKPVECVRSSEFQFERKEAEQSETLKGSIVVTPLMEFVRQKREAQYITKVHPKKPSGKEKVLINNAFGVEAKPPPSTQKERSQNTSTPRVRASPKTINKTADSRKKKTLQDKGKKHKTSLNHGNDSSEKLIKRILLSCESRQKEPLAAAYPQERYHQQQCENEKNQITPMGLGSTNISPRKKPHPTISGSDQNRITDNQSLKKATRSTEKRTRNKRKIDKPTLGVPSPGLPSNQQHVDKECNESHQLHANGAGGKVVSHEVAKVMKNDVSYASKAKGKSSKKGVGTGHPGLEKQVWVPKSSTAS</sequence>
<dbReference type="Gene3D" id="3.30.70.330">
    <property type="match status" value="1"/>
</dbReference>
<feature type="compositionally biased region" description="Polar residues" evidence="5">
    <location>
        <begin position="333"/>
        <end position="348"/>
    </location>
</feature>
<gene>
    <name evidence="7" type="ORF">LITE_LOCUS48064</name>
</gene>
<comment type="similarity">
    <text evidence="2">Belongs to the RENT3 family.</text>
</comment>
<evidence type="ECO:0000256" key="5">
    <source>
        <dbReference type="SAM" id="MobiDB-lite"/>
    </source>
</evidence>
<dbReference type="PANTHER" id="PTHR13112:SF5">
    <property type="entry name" value="REGULATOR OF NONSENSE TRANSCRIPTS UPF3"/>
    <property type="match status" value="1"/>
</dbReference>
<dbReference type="Pfam" id="PF03467">
    <property type="entry name" value="Smg4_UPF3"/>
    <property type="match status" value="1"/>
</dbReference>
<dbReference type="GO" id="GO:0000184">
    <property type="term" value="P:nuclear-transcribed mRNA catabolic process, nonsense-mediated decay"/>
    <property type="evidence" value="ECO:0007669"/>
    <property type="project" value="UniProtKB-KW"/>
</dbReference>
<feature type="compositionally biased region" description="Basic and acidic residues" evidence="5">
    <location>
        <begin position="382"/>
        <end position="392"/>
    </location>
</feature>
<accession>A0AAV0RGQ1</accession>
<dbReference type="Proteomes" id="UP001154282">
    <property type="component" value="Unassembled WGS sequence"/>
</dbReference>
<evidence type="ECO:0000313" key="8">
    <source>
        <dbReference type="Proteomes" id="UP001154282"/>
    </source>
</evidence>
<keyword evidence="4" id="KW-0539">Nucleus</keyword>
<comment type="caution">
    <text evidence="7">The sequence shown here is derived from an EMBL/GenBank/DDBJ whole genome shotgun (WGS) entry which is preliminary data.</text>
</comment>
<feature type="region of interest" description="Disordered" evidence="5">
    <location>
        <begin position="214"/>
        <end position="272"/>
    </location>
</feature>
<evidence type="ECO:0000313" key="7">
    <source>
        <dbReference type="EMBL" id="CAI0556710.1"/>
    </source>
</evidence>
<dbReference type="SUPFAM" id="SSF54928">
    <property type="entry name" value="RNA-binding domain, RBD"/>
    <property type="match status" value="1"/>
</dbReference>
<dbReference type="InterPro" id="IPR005120">
    <property type="entry name" value="UPF3_dom"/>
</dbReference>
<dbReference type="InterPro" id="IPR039722">
    <property type="entry name" value="Upf3"/>
</dbReference>
<feature type="compositionally biased region" description="Polar residues" evidence="5">
    <location>
        <begin position="311"/>
        <end position="324"/>
    </location>
</feature>
<dbReference type="GO" id="GO:0045727">
    <property type="term" value="P:positive regulation of translation"/>
    <property type="evidence" value="ECO:0007669"/>
    <property type="project" value="TreeGrafter"/>
</dbReference>
<dbReference type="InterPro" id="IPR035979">
    <property type="entry name" value="RBD_domain_sf"/>
</dbReference>
<dbReference type="AlphaFoldDB" id="A0AAV0RGQ1"/>
<feature type="domain" description="UPF3" evidence="6">
    <location>
        <begin position="8"/>
        <end position="114"/>
    </location>
</feature>
<proteinExistence type="inferred from homology"/>
<dbReference type="InterPro" id="IPR012677">
    <property type="entry name" value="Nucleotide-bd_a/b_plait_sf"/>
</dbReference>
<dbReference type="CDD" id="cd12455">
    <property type="entry name" value="RRM_like_Smg4_UPF3"/>
    <property type="match status" value="1"/>
</dbReference>
<feature type="region of interest" description="Disordered" evidence="5">
    <location>
        <begin position="417"/>
        <end position="450"/>
    </location>
</feature>
<keyword evidence="8" id="KW-1185">Reference proteome</keyword>
<dbReference type="PANTHER" id="PTHR13112">
    <property type="entry name" value="UPF3 REGULATOR OF NONSENSE TRANSCRIPTS-LIKE PROTEIN"/>
    <property type="match status" value="1"/>
</dbReference>
<comment type="subcellular location">
    <subcellularLocation>
        <location evidence="1">Nucleus</location>
    </subcellularLocation>
</comment>
<dbReference type="GO" id="GO:0005730">
    <property type="term" value="C:nucleolus"/>
    <property type="evidence" value="ECO:0007669"/>
    <property type="project" value="TreeGrafter"/>
</dbReference>
<feature type="region of interest" description="Disordered" evidence="5">
    <location>
        <begin position="311"/>
        <end position="401"/>
    </location>
</feature>
<evidence type="ECO:0000256" key="4">
    <source>
        <dbReference type="ARBA" id="ARBA00023242"/>
    </source>
</evidence>
<dbReference type="GO" id="GO:0005737">
    <property type="term" value="C:cytoplasm"/>
    <property type="evidence" value="ECO:0007669"/>
    <property type="project" value="TreeGrafter"/>
</dbReference>
<dbReference type="GO" id="GO:0003729">
    <property type="term" value="F:mRNA binding"/>
    <property type="evidence" value="ECO:0007669"/>
    <property type="project" value="TreeGrafter"/>
</dbReference>
<evidence type="ECO:0000259" key="6">
    <source>
        <dbReference type="Pfam" id="PF03467"/>
    </source>
</evidence>
<protein>
    <recommendedName>
        <fullName evidence="6">UPF3 domain-containing protein</fullName>
    </recommendedName>
</protein>
<dbReference type="EMBL" id="CAMGYJ010000011">
    <property type="protein sequence ID" value="CAI0556710.1"/>
    <property type="molecule type" value="Genomic_DNA"/>
</dbReference>
<evidence type="ECO:0000256" key="1">
    <source>
        <dbReference type="ARBA" id="ARBA00004123"/>
    </source>
</evidence>
<evidence type="ECO:0000256" key="2">
    <source>
        <dbReference type="ARBA" id="ARBA00005991"/>
    </source>
</evidence>
<reference evidence="7" key="1">
    <citation type="submission" date="2022-08" db="EMBL/GenBank/DDBJ databases">
        <authorList>
            <person name="Gutierrez-Valencia J."/>
        </authorList>
    </citation>
    <scope>NUCLEOTIDE SEQUENCE</scope>
</reference>
<keyword evidence="3" id="KW-0866">Nonsense-mediated mRNA decay</keyword>